<comment type="caution">
    <text evidence="2">The sequence shown here is derived from an EMBL/GenBank/DDBJ whole genome shotgun (WGS) entry which is preliminary data.</text>
</comment>
<evidence type="ECO:0000313" key="2">
    <source>
        <dbReference type="EMBL" id="MBD7961183.1"/>
    </source>
</evidence>
<keyword evidence="1" id="KW-0812">Transmembrane</keyword>
<gene>
    <name evidence="2" type="ORF">H9646_11865</name>
</gene>
<reference evidence="2 3" key="1">
    <citation type="submission" date="2020-08" db="EMBL/GenBank/DDBJ databases">
        <title>A Genomic Blueprint of the Chicken Gut Microbiome.</title>
        <authorList>
            <person name="Gilroy R."/>
            <person name="Ravi A."/>
            <person name="Getino M."/>
            <person name="Pursley I."/>
            <person name="Horton D.L."/>
            <person name="Alikhan N.-F."/>
            <person name="Baker D."/>
            <person name="Gharbi K."/>
            <person name="Hall N."/>
            <person name="Watson M."/>
            <person name="Adriaenssens E.M."/>
            <person name="Foster-Nyarko E."/>
            <person name="Jarju S."/>
            <person name="Secka A."/>
            <person name="Antonio M."/>
            <person name="Oren A."/>
            <person name="Chaudhuri R."/>
            <person name="La Ragione R.M."/>
            <person name="Hildebrand F."/>
            <person name="Pallen M.J."/>
        </authorList>
    </citation>
    <scope>NUCLEOTIDE SEQUENCE [LARGE SCALE GENOMIC DNA]</scope>
    <source>
        <strain evidence="2 3">Sa2CVA6</strain>
    </source>
</reference>
<proteinExistence type="predicted"/>
<organism evidence="2 3">
    <name type="scientific">Comamonas avium</name>
    <dbReference type="NCBI Taxonomy" id="2762231"/>
    <lineage>
        <taxon>Bacteria</taxon>
        <taxon>Pseudomonadati</taxon>
        <taxon>Pseudomonadota</taxon>
        <taxon>Betaproteobacteria</taxon>
        <taxon>Burkholderiales</taxon>
        <taxon>Comamonadaceae</taxon>
        <taxon>Comamonas</taxon>
    </lineage>
</organism>
<sequence>MSNVIGGVLLLLALVVAVMCLIGLIAPKWLKYSKTGDAPKRSRIALVLLFVPIILLGIGGSLVDESAKESSASAEEIEKPSQAAVAPAVSDQQAAEPAAETLGITPKEFKKRFNTLAKSMDLPWNADSMEMSKGPVNDTYKLVAGTGYMVAVVDKNGFITDVHTGLAAGDGSGGDAADGLILMGLVANATTDGASRDDIGKAFASLMKKAMASIDKPNAAVQKISVGNRTYSATANRLIGFTLSIAPKES</sequence>
<protein>
    <submittedName>
        <fullName evidence="2">Uncharacterized protein</fullName>
    </submittedName>
</protein>
<keyword evidence="1" id="KW-1133">Transmembrane helix</keyword>
<evidence type="ECO:0000313" key="3">
    <source>
        <dbReference type="Proteomes" id="UP000634919"/>
    </source>
</evidence>
<dbReference type="RefSeq" id="WP_191723569.1">
    <property type="nucleotide sequence ID" value="NZ_JACSQK010000005.1"/>
</dbReference>
<dbReference type="EMBL" id="JACSQK010000005">
    <property type="protein sequence ID" value="MBD7961183.1"/>
    <property type="molecule type" value="Genomic_DNA"/>
</dbReference>
<evidence type="ECO:0000256" key="1">
    <source>
        <dbReference type="SAM" id="Phobius"/>
    </source>
</evidence>
<keyword evidence="3" id="KW-1185">Reference proteome</keyword>
<feature type="transmembrane region" description="Helical" evidence="1">
    <location>
        <begin position="6"/>
        <end position="25"/>
    </location>
</feature>
<name>A0ABR8SCL1_9BURK</name>
<feature type="transmembrane region" description="Helical" evidence="1">
    <location>
        <begin position="45"/>
        <end position="63"/>
    </location>
</feature>
<dbReference type="Proteomes" id="UP000634919">
    <property type="component" value="Unassembled WGS sequence"/>
</dbReference>
<keyword evidence="1" id="KW-0472">Membrane</keyword>
<accession>A0ABR8SCL1</accession>